<evidence type="ECO:0000313" key="1">
    <source>
        <dbReference type="EMBL" id="MBB5137651.1"/>
    </source>
</evidence>
<proteinExistence type="predicted"/>
<dbReference type="EMBL" id="JACHGN010000019">
    <property type="protein sequence ID" value="MBB5137651.1"/>
    <property type="molecule type" value="Genomic_DNA"/>
</dbReference>
<reference evidence="1 2" key="1">
    <citation type="submission" date="2020-08" db="EMBL/GenBank/DDBJ databases">
        <title>Genomic Encyclopedia of Type Strains, Phase IV (KMG-IV): sequencing the most valuable type-strain genomes for metagenomic binning, comparative biology and taxonomic classification.</title>
        <authorList>
            <person name="Goeker M."/>
        </authorList>
    </citation>
    <scope>NUCLEOTIDE SEQUENCE [LARGE SCALE GENOMIC DNA]</scope>
    <source>
        <strain evidence="1 2">DSM 45615</strain>
    </source>
</reference>
<keyword evidence="1" id="KW-0413">Isomerase</keyword>
<dbReference type="AlphaFoldDB" id="A0A840PIL7"/>
<dbReference type="Proteomes" id="UP000578449">
    <property type="component" value="Unassembled WGS sequence"/>
</dbReference>
<organism evidence="1 2">
    <name type="scientific">Thermocatellispora tengchongensis</name>
    <dbReference type="NCBI Taxonomy" id="1073253"/>
    <lineage>
        <taxon>Bacteria</taxon>
        <taxon>Bacillati</taxon>
        <taxon>Actinomycetota</taxon>
        <taxon>Actinomycetes</taxon>
        <taxon>Streptosporangiales</taxon>
        <taxon>Streptosporangiaceae</taxon>
        <taxon>Thermocatellispora</taxon>
    </lineage>
</organism>
<gene>
    <name evidence="1" type="ORF">HNP84_007403</name>
</gene>
<dbReference type="GO" id="GO:0016853">
    <property type="term" value="F:isomerase activity"/>
    <property type="evidence" value="ECO:0007669"/>
    <property type="project" value="UniProtKB-KW"/>
</dbReference>
<keyword evidence="2" id="KW-1185">Reference proteome</keyword>
<sequence length="124" mass="13419">MRIDEFFATYAAALVAGDLDGIAAAYAYPCLILADDFSLAVQEAAEVKRAFDGAAERHRAQGLVGARPLVGAVDKVTERLVDVDVRWEYLDDGGVVRERDHYRYTLHLGEGGEAAIRVVVAIPG</sequence>
<evidence type="ECO:0000313" key="2">
    <source>
        <dbReference type="Proteomes" id="UP000578449"/>
    </source>
</evidence>
<accession>A0A840PIL7</accession>
<comment type="caution">
    <text evidence="1">The sequence shown here is derived from an EMBL/GenBank/DDBJ whole genome shotgun (WGS) entry which is preliminary data.</text>
</comment>
<name>A0A840PIL7_9ACTN</name>
<dbReference type="RefSeq" id="WP_185054547.1">
    <property type="nucleotide sequence ID" value="NZ_BAABIX010000035.1"/>
</dbReference>
<protein>
    <submittedName>
        <fullName evidence="1">Ketosteroid isomerase-like protein</fullName>
    </submittedName>
</protein>